<keyword evidence="3" id="KW-0436">Ligase</keyword>
<dbReference type="Gene3D" id="3.40.50.12780">
    <property type="entry name" value="N-terminal domain of ligase-like"/>
    <property type="match status" value="1"/>
</dbReference>
<dbReference type="InterPro" id="IPR025110">
    <property type="entry name" value="AMP-bd_C"/>
</dbReference>
<reference evidence="4 5" key="1">
    <citation type="submission" date="2015-10" db="EMBL/GenBank/DDBJ databases">
        <title>Draft genome sequence of Streptomyces griseorubiginosus DSM 40469, type strain for the species Streptomyces griseorubiginosus.</title>
        <authorList>
            <person name="Ruckert C."/>
            <person name="Winkler A."/>
            <person name="Kalinowski J."/>
            <person name="Kampfer P."/>
            <person name="Glaeser S."/>
        </authorList>
    </citation>
    <scope>NUCLEOTIDE SEQUENCE [LARGE SCALE GENOMIC DNA]</scope>
    <source>
        <strain evidence="4 5">DSM 40469</strain>
    </source>
</reference>
<name>A0A117R1J4_9ACTN</name>
<dbReference type="Gene3D" id="3.30.300.30">
    <property type="match status" value="1"/>
</dbReference>
<dbReference type="PANTHER" id="PTHR43767:SF1">
    <property type="entry name" value="NONRIBOSOMAL PEPTIDE SYNTHASE PES1 (EUROFUNG)-RELATED"/>
    <property type="match status" value="1"/>
</dbReference>
<dbReference type="EMBL" id="LMWV01000016">
    <property type="protein sequence ID" value="KUN65999.1"/>
    <property type="molecule type" value="Genomic_DNA"/>
</dbReference>
<evidence type="ECO:0000313" key="4">
    <source>
        <dbReference type="EMBL" id="KUN65999.1"/>
    </source>
</evidence>
<protein>
    <submittedName>
        <fullName evidence="3">Long-chain-fatty-acid--CoA ligase</fullName>
        <ecNumber evidence="3">6.2.1.3</ecNumber>
    </submittedName>
</protein>
<dbReference type="Proteomes" id="UP000054375">
    <property type="component" value="Unassembled WGS sequence"/>
</dbReference>
<feature type="domain" description="AMP-binding enzyme C-terminal" evidence="2">
    <location>
        <begin position="423"/>
        <end position="498"/>
    </location>
</feature>
<dbReference type="PANTHER" id="PTHR43767">
    <property type="entry name" value="LONG-CHAIN-FATTY-ACID--COA LIGASE"/>
    <property type="match status" value="1"/>
</dbReference>
<dbReference type="InterPro" id="IPR042099">
    <property type="entry name" value="ANL_N_sf"/>
</dbReference>
<dbReference type="InterPro" id="IPR045851">
    <property type="entry name" value="AMP-bd_C_sf"/>
</dbReference>
<dbReference type="Proteomes" id="UP000265765">
    <property type="component" value="Chromosome"/>
</dbReference>
<dbReference type="OrthoDB" id="2579187at2"/>
<reference evidence="3 6" key="2">
    <citation type="submission" date="2018-09" db="EMBL/GenBank/DDBJ databases">
        <title>Production of Trimethoprim by Streptomyces sp. 3E-1.</title>
        <authorList>
            <person name="Kang H.J."/>
            <person name="Kim S.B."/>
        </authorList>
    </citation>
    <scope>NUCLEOTIDE SEQUENCE [LARGE SCALE GENOMIC DNA]</scope>
    <source>
        <strain evidence="3 6">3E-1</strain>
    </source>
</reference>
<proteinExistence type="predicted"/>
<evidence type="ECO:0000259" key="2">
    <source>
        <dbReference type="Pfam" id="PF13193"/>
    </source>
</evidence>
<dbReference type="InterPro" id="IPR020845">
    <property type="entry name" value="AMP-binding_CS"/>
</dbReference>
<dbReference type="KEGG" id="sge:DWG14_00239"/>
<sequence length="519" mass="57207">MELDAHQQYLLDKTIPEGLDYAAGQWPDNLALTHIEGGGPTLTWAELRERISRVRTGLERLGLTPGDKVGILLRNQVEFPLTWLAVIEAGAVAVPMNPKYTPREIDFVLGDAGARWLVATDDVVTGTLTDDGIGPVASERIIVVGQPVTGLHDFATLAAHEPTPRTHRADPGEVVNIQFTSGTTGLPKGCLLTHTYWIQIGVYGSALGDAQRILADHPFYYMQNQAYLMMALAGGGGLYVTAGLSRRKFMNWLVDHQIDMAWIDEGMLDLPESEADRKLALKKAPVSAMPPSLHEPLERRFGLRAREVYASTEVGNGTFVPYERTDTVGTGSMGWCFPRRESKIIDQNGEEVEPGRSGELCLRGPGMMLGYHNRPEANAELFLPGGWFRTGDIVRKDADGQHYYEGRVRDVIRRSGENIAAAEVELQIMSMPEVEEVGVIPVPDPQRDEEVKAVVVLKPGASLTAQEIEAWCLRGLARFKVPRYIEFRDSLPHTASGKIAKAELRAEPHRAHAVDLRPS</sequence>
<dbReference type="GO" id="GO:0004467">
    <property type="term" value="F:long-chain fatty acid-CoA ligase activity"/>
    <property type="evidence" value="ECO:0007669"/>
    <property type="project" value="UniProtKB-EC"/>
</dbReference>
<dbReference type="PROSITE" id="PS00455">
    <property type="entry name" value="AMP_BINDING"/>
    <property type="match status" value="1"/>
</dbReference>
<dbReference type="EC" id="6.2.1.3" evidence="3"/>
<gene>
    <name evidence="3" type="primary">lcfB_1</name>
    <name evidence="4" type="ORF">AQJ54_18615</name>
    <name evidence="3" type="ORF">DWG14_00239</name>
</gene>
<dbReference type="InterPro" id="IPR050237">
    <property type="entry name" value="ATP-dep_AMP-bd_enzyme"/>
</dbReference>
<feature type="domain" description="AMP-dependent synthetase/ligase" evidence="1">
    <location>
        <begin position="20"/>
        <end position="372"/>
    </location>
</feature>
<dbReference type="Pfam" id="PF00501">
    <property type="entry name" value="AMP-binding"/>
    <property type="match status" value="1"/>
</dbReference>
<evidence type="ECO:0000313" key="5">
    <source>
        <dbReference type="Proteomes" id="UP000054375"/>
    </source>
</evidence>
<dbReference type="Pfam" id="PF13193">
    <property type="entry name" value="AMP-binding_C"/>
    <property type="match status" value="1"/>
</dbReference>
<evidence type="ECO:0000313" key="6">
    <source>
        <dbReference type="Proteomes" id="UP000265765"/>
    </source>
</evidence>
<keyword evidence="5" id="KW-1185">Reference proteome</keyword>
<dbReference type="InterPro" id="IPR000873">
    <property type="entry name" value="AMP-dep_synth/lig_dom"/>
</dbReference>
<dbReference type="AlphaFoldDB" id="A0A117R1J4"/>
<dbReference type="GeneID" id="91279231"/>
<accession>A0A117PL82</accession>
<evidence type="ECO:0000313" key="3">
    <source>
        <dbReference type="EMBL" id="AYC36031.1"/>
    </source>
</evidence>
<dbReference type="RefSeq" id="WP_062019189.1">
    <property type="nucleotide sequence ID" value="NZ_CP032427.1"/>
</dbReference>
<dbReference type="SUPFAM" id="SSF56801">
    <property type="entry name" value="Acetyl-CoA synthetase-like"/>
    <property type="match status" value="1"/>
</dbReference>
<dbReference type="EMBL" id="CP032427">
    <property type="protein sequence ID" value="AYC36031.1"/>
    <property type="molecule type" value="Genomic_DNA"/>
</dbReference>
<organism evidence="4 5">
    <name type="scientific">Streptomyces griseorubiginosus</name>
    <dbReference type="NCBI Taxonomy" id="67304"/>
    <lineage>
        <taxon>Bacteria</taxon>
        <taxon>Bacillati</taxon>
        <taxon>Actinomycetota</taxon>
        <taxon>Actinomycetes</taxon>
        <taxon>Kitasatosporales</taxon>
        <taxon>Streptomycetaceae</taxon>
        <taxon>Streptomyces</taxon>
    </lineage>
</organism>
<accession>A0A117R1J4</accession>
<evidence type="ECO:0000259" key="1">
    <source>
        <dbReference type="Pfam" id="PF00501"/>
    </source>
</evidence>